<name>A0AAW0IBU5_MYOGA</name>
<evidence type="ECO:0000259" key="9">
    <source>
        <dbReference type="PROSITE" id="PS50118"/>
    </source>
</evidence>
<keyword evidence="5 7" id="KW-0238">DNA-binding</keyword>
<feature type="compositionally biased region" description="Basic and acidic residues" evidence="8">
    <location>
        <begin position="33"/>
        <end position="43"/>
    </location>
</feature>
<dbReference type="PANTHER" id="PTHR48112:SF12">
    <property type="entry name" value="HIGH MOBILITY GROUP PROTEIN B1-LIKE 1-RELATED"/>
    <property type="match status" value="1"/>
</dbReference>
<evidence type="ECO:0000313" key="10">
    <source>
        <dbReference type="EMBL" id="KAK7811734.1"/>
    </source>
</evidence>
<keyword evidence="3" id="KW-0158">Chromosome</keyword>
<dbReference type="GO" id="GO:0003677">
    <property type="term" value="F:DNA binding"/>
    <property type="evidence" value="ECO:0007669"/>
    <property type="project" value="UniProtKB-UniRule"/>
</dbReference>
<dbReference type="SMART" id="SM00398">
    <property type="entry name" value="HMG"/>
    <property type="match status" value="1"/>
</dbReference>
<evidence type="ECO:0000256" key="4">
    <source>
        <dbReference type="ARBA" id="ARBA00022737"/>
    </source>
</evidence>
<feature type="region of interest" description="Disordered" evidence="8">
    <location>
        <begin position="88"/>
        <end position="132"/>
    </location>
</feature>
<dbReference type="InterPro" id="IPR050342">
    <property type="entry name" value="HMGB"/>
</dbReference>
<evidence type="ECO:0000313" key="11">
    <source>
        <dbReference type="Proteomes" id="UP001488838"/>
    </source>
</evidence>
<evidence type="ECO:0000256" key="8">
    <source>
        <dbReference type="SAM" id="MobiDB-lite"/>
    </source>
</evidence>
<keyword evidence="11" id="KW-1185">Reference proteome</keyword>
<dbReference type="EMBL" id="JBBHLL010000167">
    <property type="protein sequence ID" value="KAK7811734.1"/>
    <property type="molecule type" value="Genomic_DNA"/>
</dbReference>
<feature type="compositionally biased region" description="Basic and acidic residues" evidence="8">
    <location>
        <begin position="99"/>
        <end position="108"/>
    </location>
</feature>
<dbReference type="GO" id="GO:0006357">
    <property type="term" value="P:regulation of transcription by RNA polymerase II"/>
    <property type="evidence" value="ECO:0007669"/>
    <property type="project" value="TreeGrafter"/>
</dbReference>
<dbReference type="InterPro" id="IPR036910">
    <property type="entry name" value="HMG_box_dom_sf"/>
</dbReference>
<evidence type="ECO:0000256" key="7">
    <source>
        <dbReference type="PROSITE-ProRule" id="PRU00267"/>
    </source>
</evidence>
<dbReference type="PRINTS" id="PR00886">
    <property type="entry name" value="HIGHMOBLTY12"/>
</dbReference>
<accession>A0AAW0IBU5</accession>
<evidence type="ECO:0000256" key="1">
    <source>
        <dbReference type="ARBA" id="ARBA00004286"/>
    </source>
</evidence>
<sequence>MSATEKGKSEGMAKADKARYERDMKTYIPSQGETKKKFKDPNAPKRPPSAFFFFCSEYRPKIKGEHPGLSIGDVAKKLGETALLLTELEENPMQRKGGVKAEKSKKKEEEDEEEDKEDEEEDEDDEEDDDDE</sequence>
<evidence type="ECO:0000256" key="6">
    <source>
        <dbReference type="ARBA" id="ARBA00023242"/>
    </source>
</evidence>
<feature type="DNA-binding region" description="HMG box" evidence="7">
    <location>
        <begin position="44"/>
        <end position="116"/>
    </location>
</feature>
<feature type="compositionally biased region" description="Acidic residues" evidence="8">
    <location>
        <begin position="109"/>
        <end position="132"/>
    </location>
</feature>
<comment type="subcellular location">
    <subcellularLocation>
        <location evidence="1">Chromosome</location>
    </subcellularLocation>
</comment>
<gene>
    <name evidence="10" type="ORF">U0070_023215</name>
</gene>
<feature type="domain" description="HMG box" evidence="9">
    <location>
        <begin position="44"/>
        <end position="116"/>
    </location>
</feature>
<feature type="compositionally biased region" description="Basic and acidic residues" evidence="8">
    <location>
        <begin position="1"/>
        <end position="25"/>
    </location>
</feature>
<comment type="similarity">
    <text evidence="2">Belongs to the HMGB family.</text>
</comment>
<protein>
    <recommendedName>
        <fullName evidence="9">HMG box domain-containing protein</fullName>
    </recommendedName>
</protein>
<dbReference type="GO" id="GO:0005694">
    <property type="term" value="C:chromosome"/>
    <property type="evidence" value="ECO:0007669"/>
    <property type="project" value="UniProtKB-SubCell"/>
</dbReference>
<dbReference type="PROSITE" id="PS50118">
    <property type="entry name" value="HMG_BOX_2"/>
    <property type="match status" value="1"/>
</dbReference>
<keyword evidence="4" id="KW-0677">Repeat</keyword>
<evidence type="ECO:0000256" key="5">
    <source>
        <dbReference type="ARBA" id="ARBA00023125"/>
    </source>
</evidence>
<feature type="region of interest" description="Disordered" evidence="8">
    <location>
        <begin position="1"/>
        <end position="46"/>
    </location>
</feature>
<organism evidence="10 11">
    <name type="scientific">Myodes glareolus</name>
    <name type="common">Bank vole</name>
    <name type="synonym">Clethrionomys glareolus</name>
    <dbReference type="NCBI Taxonomy" id="447135"/>
    <lineage>
        <taxon>Eukaryota</taxon>
        <taxon>Metazoa</taxon>
        <taxon>Chordata</taxon>
        <taxon>Craniata</taxon>
        <taxon>Vertebrata</taxon>
        <taxon>Euteleostomi</taxon>
        <taxon>Mammalia</taxon>
        <taxon>Eutheria</taxon>
        <taxon>Euarchontoglires</taxon>
        <taxon>Glires</taxon>
        <taxon>Rodentia</taxon>
        <taxon>Myomorpha</taxon>
        <taxon>Muroidea</taxon>
        <taxon>Cricetidae</taxon>
        <taxon>Arvicolinae</taxon>
        <taxon>Myodes</taxon>
    </lineage>
</organism>
<proteinExistence type="inferred from homology"/>
<dbReference type="InterPro" id="IPR009071">
    <property type="entry name" value="HMG_box_dom"/>
</dbReference>
<dbReference type="GO" id="GO:0005634">
    <property type="term" value="C:nucleus"/>
    <property type="evidence" value="ECO:0007669"/>
    <property type="project" value="UniProtKB-UniRule"/>
</dbReference>
<reference evidence="10 11" key="1">
    <citation type="journal article" date="2023" name="bioRxiv">
        <title>Conserved and derived expression patterns and positive selection on dental genes reveal complex evolutionary context of ever-growing rodent molars.</title>
        <authorList>
            <person name="Calamari Z.T."/>
            <person name="Song A."/>
            <person name="Cohen E."/>
            <person name="Akter M."/>
            <person name="Roy R.D."/>
            <person name="Hallikas O."/>
            <person name="Christensen M.M."/>
            <person name="Li P."/>
            <person name="Marangoni P."/>
            <person name="Jernvall J."/>
            <person name="Klein O.D."/>
        </authorList>
    </citation>
    <scope>NUCLEOTIDE SEQUENCE [LARGE SCALE GENOMIC DNA]</scope>
    <source>
        <strain evidence="10">V071</strain>
    </source>
</reference>
<dbReference type="AlphaFoldDB" id="A0AAW0IBU5"/>
<evidence type="ECO:0000256" key="3">
    <source>
        <dbReference type="ARBA" id="ARBA00022454"/>
    </source>
</evidence>
<dbReference type="SUPFAM" id="SSF47095">
    <property type="entry name" value="HMG-box"/>
    <property type="match status" value="2"/>
</dbReference>
<dbReference type="Pfam" id="PF00505">
    <property type="entry name" value="HMG_box"/>
    <property type="match status" value="1"/>
</dbReference>
<dbReference type="Gene3D" id="1.10.30.10">
    <property type="entry name" value="High mobility group box domain"/>
    <property type="match status" value="1"/>
</dbReference>
<evidence type="ECO:0000256" key="2">
    <source>
        <dbReference type="ARBA" id="ARBA00008774"/>
    </source>
</evidence>
<dbReference type="Proteomes" id="UP001488838">
    <property type="component" value="Unassembled WGS sequence"/>
</dbReference>
<dbReference type="PANTHER" id="PTHR48112">
    <property type="entry name" value="HIGH MOBILITY GROUP PROTEIN DSP1"/>
    <property type="match status" value="1"/>
</dbReference>
<comment type="caution">
    <text evidence="10">The sequence shown here is derived from an EMBL/GenBank/DDBJ whole genome shotgun (WGS) entry which is preliminary data.</text>
</comment>
<keyword evidence="6 7" id="KW-0539">Nucleus</keyword>